<feature type="compositionally biased region" description="Basic residues" evidence="12">
    <location>
        <begin position="282"/>
        <end position="292"/>
    </location>
</feature>
<comment type="similarity">
    <text evidence="2">Belongs to the ATP-dependent AMP-binding enzyme family.</text>
</comment>
<evidence type="ECO:0000256" key="2">
    <source>
        <dbReference type="ARBA" id="ARBA00006432"/>
    </source>
</evidence>
<dbReference type="PANTHER" id="PTHR43347:SF3">
    <property type="entry name" value="ACYL-COA SYNTHETASE SHORT-CHAIN FAMILY MEMBER 3, MITOCHONDRIAL"/>
    <property type="match status" value="1"/>
</dbReference>
<dbReference type="AlphaFoldDB" id="A0A8C0P1X1"/>
<feature type="compositionally biased region" description="Low complexity" evidence="12">
    <location>
        <begin position="42"/>
        <end position="51"/>
    </location>
</feature>
<evidence type="ECO:0000259" key="14">
    <source>
        <dbReference type="Pfam" id="PF13193"/>
    </source>
</evidence>
<evidence type="ECO:0000256" key="9">
    <source>
        <dbReference type="ARBA" id="ARBA00042755"/>
    </source>
</evidence>
<evidence type="ECO:0000256" key="6">
    <source>
        <dbReference type="ARBA" id="ARBA00023098"/>
    </source>
</evidence>
<evidence type="ECO:0000256" key="11">
    <source>
        <dbReference type="ARBA" id="ARBA00049004"/>
    </source>
</evidence>
<feature type="compositionally biased region" description="Gly residues" evidence="12">
    <location>
        <begin position="10"/>
        <end position="30"/>
    </location>
</feature>
<dbReference type="GO" id="GO:0003987">
    <property type="term" value="F:acetate-CoA ligase activity"/>
    <property type="evidence" value="ECO:0007669"/>
    <property type="project" value="UniProtKB-EC"/>
</dbReference>
<dbReference type="GO" id="GO:0050218">
    <property type="term" value="F:propionate-CoA ligase activity"/>
    <property type="evidence" value="ECO:0007669"/>
    <property type="project" value="UniProtKB-EC"/>
</dbReference>
<dbReference type="InterPro" id="IPR020845">
    <property type="entry name" value="AMP-binding_CS"/>
</dbReference>
<feature type="domain" description="AMP-binding enzyme C-terminal" evidence="14">
    <location>
        <begin position="900"/>
        <end position="978"/>
    </location>
</feature>
<dbReference type="Pfam" id="PF00501">
    <property type="entry name" value="AMP-binding"/>
    <property type="match status" value="1"/>
</dbReference>
<comment type="catalytic activity">
    <reaction evidence="1">
        <text>acetate + ATP + CoA = acetyl-CoA + AMP + diphosphate</text>
        <dbReference type="Rhea" id="RHEA:23176"/>
        <dbReference type="ChEBI" id="CHEBI:30089"/>
        <dbReference type="ChEBI" id="CHEBI:30616"/>
        <dbReference type="ChEBI" id="CHEBI:33019"/>
        <dbReference type="ChEBI" id="CHEBI:57287"/>
        <dbReference type="ChEBI" id="CHEBI:57288"/>
        <dbReference type="ChEBI" id="CHEBI:456215"/>
        <dbReference type="EC" id="6.2.1.1"/>
    </reaction>
    <physiologicalReaction direction="left-to-right" evidence="1">
        <dbReference type="Rhea" id="RHEA:23177"/>
    </physiologicalReaction>
</comment>
<dbReference type="Gene3D" id="3.40.50.12780">
    <property type="entry name" value="N-terminal domain of ligase-like"/>
    <property type="match status" value="1"/>
</dbReference>
<feature type="compositionally biased region" description="Pro residues" evidence="12">
    <location>
        <begin position="117"/>
        <end position="140"/>
    </location>
</feature>
<evidence type="ECO:0000256" key="12">
    <source>
        <dbReference type="SAM" id="MobiDB-lite"/>
    </source>
</evidence>
<evidence type="ECO:0000313" key="17">
    <source>
        <dbReference type="Proteomes" id="UP000694429"/>
    </source>
</evidence>
<dbReference type="EC" id="6.2.1.1" evidence="4"/>
<evidence type="ECO:0000256" key="10">
    <source>
        <dbReference type="ARBA" id="ARBA00047935"/>
    </source>
</evidence>
<evidence type="ECO:0000256" key="4">
    <source>
        <dbReference type="ARBA" id="ARBA00013275"/>
    </source>
</evidence>
<protein>
    <recommendedName>
        <fullName evidence="8">Acyl-CoA synthetase short-chain family member 3, mitochondrial</fullName>
        <ecNumber evidence="4">6.2.1.1</ecNumber>
        <ecNumber evidence="3">6.2.1.17</ecNumber>
    </recommendedName>
    <alternativeName>
        <fullName evidence="9">Acetate--CoA ligase 3</fullName>
    </alternativeName>
    <alternativeName>
        <fullName evidence="7">Propionate--CoA ligase</fullName>
    </alternativeName>
</protein>
<evidence type="ECO:0000313" key="16">
    <source>
        <dbReference type="Ensembl" id="ENSCAFP00030034711.1"/>
    </source>
</evidence>
<keyword evidence="6" id="KW-0443">Lipid metabolism</keyword>
<dbReference type="CDD" id="cd05967">
    <property type="entry name" value="PrpE"/>
    <property type="match status" value="1"/>
</dbReference>
<evidence type="ECO:0000256" key="8">
    <source>
        <dbReference type="ARBA" id="ARBA00040004"/>
    </source>
</evidence>
<dbReference type="PROSITE" id="PS00455">
    <property type="entry name" value="AMP_BINDING"/>
    <property type="match status" value="1"/>
</dbReference>
<keyword evidence="5" id="KW-0436">Ligase</keyword>
<organism evidence="16 17">
    <name type="scientific">Canis lupus familiaris</name>
    <name type="common">Dog</name>
    <name type="synonym">Canis familiaris</name>
    <dbReference type="NCBI Taxonomy" id="9615"/>
    <lineage>
        <taxon>Eukaryota</taxon>
        <taxon>Metazoa</taxon>
        <taxon>Chordata</taxon>
        <taxon>Craniata</taxon>
        <taxon>Vertebrata</taxon>
        <taxon>Euteleostomi</taxon>
        <taxon>Mammalia</taxon>
        <taxon>Eutheria</taxon>
        <taxon>Laurasiatheria</taxon>
        <taxon>Carnivora</taxon>
        <taxon>Caniformia</taxon>
        <taxon>Canidae</taxon>
        <taxon>Canis</taxon>
    </lineage>
</organism>
<comment type="catalytic activity">
    <reaction evidence="10">
        <text>butanoate + ATP + CoA = butanoyl-CoA + AMP + diphosphate</text>
        <dbReference type="Rhea" id="RHEA:46172"/>
        <dbReference type="ChEBI" id="CHEBI:17968"/>
        <dbReference type="ChEBI" id="CHEBI:30616"/>
        <dbReference type="ChEBI" id="CHEBI:33019"/>
        <dbReference type="ChEBI" id="CHEBI:57287"/>
        <dbReference type="ChEBI" id="CHEBI:57371"/>
        <dbReference type="ChEBI" id="CHEBI:456215"/>
    </reaction>
    <physiologicalReaction direction="left-to-right" evidence="10">
        <dbReference type="Rhea" id="RHEA:46173"/>
    </physiologicalReaction>
</comment>
<dbReference type="InterPro" id="IPR042099">
    <property type="entry name" value="ANL_N_sf"/>
</dbReference>
<feature type="region of interest" description="Disordered" evidence="12">
    <location>
        <begin position="1"/>
        <end position="328"/>
    </location>
</feature>
<feature type="compositionally biased region" description="Pro residues" evidence="12">
    <location>
        <begin position="293"/>
        <end position="311"/>
    </location>
</feature>
<feature type="compositionally biased region" description="Pro residues" evidence="12">
    <location>
        <begin position="217"/>
        <end position="281"/>
    </location>
</feature>
<dbReference type="GO" id="GO:0005759">
    <property type="term" value="C:mitochondrial matrix"/>
    <property type="evidence" value="ECO:0007669"/>
    <property type="project" value="UniProtKB-ARBA"/>
</dbReference>
<evidence type="ECO:0000259" key="13">
    <source>
        <dbReference type="Pfam" id="PF00501"/>
    </source>
</evidence>
<dbReference type="EC" id="6.2.1.17" evidence="3"/>
<feature type="domain" description="Acetyl-coenzyme A synthetase N-terminal" evidence="15">
    <location>
        <begin position="391"/>
        <end position="445"/>
    </location>
</feature>
<evidence type="ECO:0000256" key="7">
    <source>
        <dbReference type="ARBA" id="ARBA00029726"/>
    </source>
</evidence>
<reference evidence="16" key="2">
    <citation type="submission" date="2025-08" db="UniProtKB">
        <authorList>
            <consortium name="Ensembl"/>
        </authorList>
    </citation>
    <scope>IDENTIFICATION</scope>
</reference>
<feature type="compositionally biased region" description="Low complexity" evidence="12">
    <location>
        <begin position="141"/>
        <end position="152"/>
    </location>
</feature>
<feature type="compositionally biased region" description="Low complexity" evidence="12">
    <location>
        <begin position="71"/>
        <end position="80"/>
    </location>
</feature>
<dbReference type="InterPro" id="IPR045851">
    <property type="entry name" value="AMP-bd_C_sf"/>
</dbReference>
<dbReference type="PRINTS" id="PR01217">
    <property type="entry name" value="PRICHEXTENSN"/>
</dbReference>
<dbReference type="Gene3D" id="3.30.300.30">
    <property type="match status" value="1"/>
</dbReference>
<feature type="region of interest" description="Disordered" evidence="12">
    <location>
        <begin position="345"/>
        <end position="380"/>
    </location>
</feature>
<evidence type="ECO:0000256" key="1">
    <source>
        <dbReference type="ARBA" id="ARBA00001884"/>
    </source>
</evidence>
<dbReference type="FunFam" id="3.40.50.12780:FF:000011">
    <property type="entry name" value="Acetyl-coenzyme A synthetase 2-like, mitochondrial"/>
    <property type="match status" value="1"/>
</dbReference>
<dbReference type="InterPro" id="IPR025110">
    <property type="entry name" value="AMP-bd_C"/>
</dbReference>
<dbReference type="Pfam" id="PF13193">
    <property type="entry name" value="AMP-binding_C"/>
    <property type="match status" value="1"/>
</dbReference>
<name>A0A8C0P1X1_CANLF</name>
<evidence type="ECO:0000259" key="15">
    <source>
        <dbReference type="Pfam" id="PF16177"/>
    </source>
</evidence>
<feature type="domain" description="AMP-dependent synthetase/ligase" evidence="13">
    <location>
        <begin position="452"/>
        <end position="836"/>
    </location>
</feature>
<sequence length="1016" mass="108649">MRQGLWGSPGRRGGALGGGALGGGARGGGAPQRRGRRPPALPLRAAGRTLACSRPGSWSRSRCSEQAVGSGSRAVAGPRAVRSRRRPERPPRPPLWAGDAREPRPDPRPGALRGRGPAPPAPAPAPAPGLPPPPPPPPPRRSALLLPATPATLPAPPSRRPGPREPTPRLLPAPREPPPAPPRAAPAPPGSRPPPPPCPPGAAPRPFRPLRPLRSLPGPPETASPPGPSLPPRDPPPQPPRPPREPPPGTAPSPKPLPEPRPGPGPPPRPRELPPPAPPPRRPPRPPRRPPRPLHPAPAPPPAVPPPPPPGKRGRERGRRTCGAGAGARAMKPSWLQCRQVAGAGGLGGPLPGSRPSARGAGPARRARVGPGARGGLGGAGCRALAAGGEYRSHFAAAAADPERFWGAAAEQISWYRPWTRTLDDRHPPAASWFVEGMLNICYNAIDRHIENGQGDKIAIIYDSPVTNTKATITYKEVLEQVSKLAGVLVKHGVKKGDTVVIYMPMIPQAMYTMLACARIGAIHSLIFGGFASKELSSRIDHAKPKVVVTASFGIEPGRRVEYIPLLEEALKLGQHKPDNVLIYNRPNMETVPLVPGRDLDWDEEMAKAQSHDCVPVLSEHPLYILYTSGTTGLPKGVVRPTGGYAVMLNWTMSSIYGLKPGEVWWAASDLGWVVGHSYICYGPLLHGNTTVLYEGKPVGTPDAGAYFRVLAEHGVAALFTAPTAIRAIRQQDPGAALGRQYSLTRFKTLFVAGERCDVETLEWSKKAFRVPVLDHWWQTETGSPITASCIGLGNSKTPPPGQAGKSVPGYNVMILDDNMQKLKARCLGNIVVKLPLPPGAFSGLWKNQEAFKHLYFEKFPGYYDTMDAGYMDEEGYLYVMSRVDDVINVAGHRISAGAIEESVLSHGTVADCAVVGKEDPLKGHVPLALCVLRKDINTTEEQVLEEIVKHVRQSIGPVAAFRNAVFVKQLPKTRSGKIPRSALSALVNGKPYKITPTIEDPSIFRHIEEVLKQSS</sequence>
<feature type="compositionally biased region" description="Pro residues" evidence="12">
    <location>
        <begin position="169"/>
        <end position="209"/>
    </location>
</feature>
<dbReference type="PANTHER" id="PTHR43347">
    <property type="entry name" value="ACYL-COA SYNTHETASE"/>
    <property type="match status" value="1"/>
</dbReference>
<dbReference type="Pfam" id="PF16177">
    <property type="entry name" value="ACAS_N"/>
    <property type="match status" value="1"/>
</dbReference>
<dbReference type="SUPFAM" id="SSF56801">
    <property type="entry name" value="Acetyl-CoA synthetase-like"/>
    <property type="match status" value="1"/>
</dbReference>
<dbReference type="InterPro" id="IPR032387">
    <property type="entry name" value="ACAS_N"/>
</dbReference>
<evidence type="ECO:0000256" key="5">
    <source>
        <dbReference type="ARBA" id="ARBA00022598"/>
    </source>
</evidence>
<dbReference type="GO" id="GO:0006629">
    <property type="term" value="P:lipid metabolic process"/>
    <property type="evidence" value="ECO:0007669"/>
    <property type="project" value="UniProtKB-KW"/>
</dbReference>
<proteinExistence type="inferred from homology"/>
<accession>A0A8C0P1X1</accession>
<reference evidence="16" key="1">
    <citation type="submission" date="2019-03" db="EMBL/GenBank/DDBJ databases">
        <authorList>
            <person name="Warren W.C."/>
            <person name="Johnson G.S."/>
        </authorList>
    </citation>
    <scope>NUCLEOTIDE SEQUENCE [LARGE SCALE GENOMIC DNA]</scope>
    <source>
        <strain evidence="16">Basenji</strain>
    </source>
</reference>
<dbReference type="Proteomes" id="UP000694429">
    <property type="component" value="Chromosome 15"/>
</dbReference>
<dbReference type="InterPro" id="IPR000873">
    <property type="entry name" value="AMP-dep_synth/lig_dom"/>
</dbReference>
<evidence type="ECO:0000256" key="3">
    <source>
        <dbReference type="ARBA" id="ARBA00012985"/>
    </source>
</evidence>
<dbReference type="Ensembl" id="ENSCAFT00030039793.1">
    <property type="protein sequence ID" value="ENSCAFP00030034711.1"/>
    <property type="gene ID" value="ENSCAFG00030021476.1"/>
</dbReference>
<comment type="catalytic activity">
    <reaction evidence="11">
        <text>propanoate + ATP + CoA = propanoyl-CoA + AMP + diphosphate</text>
        <dbReference type="Rhea" id="RHEA:20373"/>
        <dbReference type="ChEBI" id="CHEBI:17272"/>
        <dbReference type="ChEBI" id="CHEBI:30616"/>
        <dbReference type="ChEBI" id="CHEBI:33019"/>
        <dbReference type="ChEBI" id="CHEBI:57287"/>
        <dbReference type="ChEBI" id="CHEBI:57392"/>
        <dbReference type="ChEBI" id="CHEBI:456215"/>
        <dbReference type="EC" id="6.2.1.17"/>
    </reaction>
    <physiologicalReaction direction="left-to-right" evidence="11">
        <dbReference type="Rhea" id="RHEA:20374"/>
    </physiologicalReaction>
</comment>
<feature type="compositionally biased region" description="Low complexity" evidence="12">
    <location>
        <begin position="352"/>
        <end position="364"/>
    </location>
</feature>
<dbReference type="FunFam" id="3.30.300.30:FF:000017">
    <property type="entry name" value="Acyl-CoA synthetase short-chain family member 3"/>
    <property type="match status" value="1"/>
</dbReference>